<accession>A0ABU1RVV2</accession>
<dbReference type="RefSeq" id="WP_310095611.1">
    <property type="nucleotide sequence ID" value="NZ_JAVDTT010000004.1"/>
</dbReference>
<protein>
    <recommendedName>
        <fullName evidence="4">DUF4397 domain-containing protein</fullName>
    </recommendedName>
</protein>
<keyword evidence="3" id="KW-1185">Reference proteome</keyword>
<feature type="region of interest" description="Disordered" evidence="1">
    <location>
        <begin position="1"/>
        <end position="28"/>
    </location>
</feature>
<evidence type="ECO:0008006" key="4">
    <source>
        <dbReference type="Google" id="ProtNLM"/>
    </source>
</evidence>
<organism evidence="2 3">
    <name type="scientific">Pseudoxanthomonas sacheonensis</name>
    <dbReference type="NCBI Taxonomy" id="443615"/>
    <lineage>
        <taxon>Bacteria</taxon>
        <taxon>Pseudomonadati</taxon>
        <taxon>Pseudomonadota</taxon>
        <taxon>Gammaproteobacteria</taxon>
        <taxon>Lysobacterales</taxon>
        <taxon>Lysobacteraceae</taxon>
        <taxon>Pseudoxanthomonas</taxon>
    </lineage>
</organism>
<dbReference type="EMBL" id="JAVDTT010000004">
    <property type="protein sequence ID" value="MDR6842918.1"/>
    <property type="molecule type" value="Genomic_DNA"/>
</dbReference>
<evidence type="ECO:0000313" key="2">
    <source>
        <dbReference type="EMBL" id="MDR6842918.1"/>
    </source>
</evidence>
<comment type="caution">
    <text evidence="2">The sequence shown here is derived from an EMBL/GenBank/DDBJ whole genome shotgun (WGS) entry which is preliminary data.</text>
</comment>
<proteinExistence type="predicted"/>
<reference evidence="2 3" key="1">
    <citation type="submission" date="2023-07" db="EMBL/GenBank/DDBJ databases">
        <title>Sorghum-associated microbial communities from plants grown in Nebraska, USA.</title>
        <authorList>
            <person name="Schachtman D."/>
        </authorList>
    </citation>
    <scope>NUCLEOTIDE SEQUENCE [LARGE SCALE GENOMIC DNA]</scope>
    <source>
        <strain evidence="2 3">BE107</strain>
    </source>
</reference>
<sequence length="153" mass="15658">MLVVSGCKPSTQAPEEAAVSVSAPSAPTASGKTVLELAAADPKVRTQVGVKEAGALVSTGKAGVLAFGPYQPLPAGRYLVSLQGSASKPFSLDVVSNIGKQVHGRKQFAAQESADTLASLSFDLAAPVQNLEVRILIPEGSDAKVVGYKIVTR</sequence>
<dbReference type="Proteomes" id="UP001254759">
    <property type="component" value="Unassembled WGS sequence"/>
</dbReference>
<name>A0ABU1RVV2_9GAMM</name>
<feature type="compositionally biased region" description="Low complexity" evidence="1">
    <location>
        <begin position="13"/>
        <end position="28"/>
    </location>
</feature>
<evidence type="ECO:0000256" key="1">
    <source>
        <dbReference type="SAM" id="MobiDB-lite"/>
    </source>
</evidence>
<evidence type="ECO:0000313" key="3">
    <source>
        <dbReference type="Proteomes" id="UP001254759"/>
    </source>
</evidence>
<gene>
    <name evidence="2" type="ORF">J2W94_003223</name>
</gene>